<evidence type="ECO:0000313" key="3">
    <source>
        <dbReference type="Proteomes" id="UP000215506"/>
    </source>
</evidence>
<evidence type="ECO:0000256" key="1">
    <source>
        <dbReference type="SAM" id="MobiDB-lite"/>
    </source>
</evidence>
<dbReference type="Proteomes" id="UP000215506">
    <property type="component" value="Unassembled WGS sequence"/>
</dbReference>
<dbReference type="EMBL" id="NGAF01000093">
    <property type="protein sequence ID" value="OXR39672.1"/>
    <property type="molecule type" value="Genomic_DNA"/>
</dbReference>
<accession>A0A231GSW5</accession>
<evidence type="ECO:0000313" key="2">
    <source>
        <dbReference type="EMBL" id="OXR39672.1"/>
    </source>
</evidence>
<gene>
    <name evidence="2" type="ORF">B7C42_08261</name>
</gene>
<name>A0A231GSW5_9NOCA</name>
<protein>
    <submittedName>
        <fullName evidence="2">Uncharacterized protein</fullName>
    </submittedName>
</protein>
<organism evidence="2 3">
    <name type="scientific">Nocardia cerradoensis</name>
    <dbReference type="NCBI Taxonomy" id="85688"/>
    <lineage>
        <taxon>Bacteria</taxon>
        <taxon>Bacillati</taxon>
        <taxon>Actinomycetota</taxon>
        <taxon>Actinomycetes</taxon>
        <taxon>Mycobacteriales</taxon>
        <taxon>Nocardiaceae</taxon>
        <taxon>Nocardia</taxon>
    </lineage>
</organism>
<proteinExistence type="predicted"/>
<comment type="caution">
    <text evidence="2">The sequence shown here is derived from an EMBL/GenBank/DDBJ whole genome shotgun (WGS) entry which is preliminary data.</text>
</comment>
<dbReference type="AlphaFoldDB" id="A0A231GSW5"/>
<keyword evidence="3" id="KW-1185">Reference proteome</keyword>
<reference evidence="2 3" key="1">
    <citation type="submission" date="2017-07" db="EMBL/GenBank/DDBJ databases">
        <title>First draft Genome Sequence of Nocardia cerradoensis isolated from human infection.</title>
        <authorList>
            <person name="Carrasco G."/>
        </authorList>
    </citation>
    <scope>NUCLEOTIDE SEQUENCE [LARGE SCALE GENOMIC DNA]</scope>
    <source>
        <strain evidence="2 3">CNM20130759</strain>
    </source>
</reference>
<feature type="region of interest" description="Disordered" evidence="1">
    <location>
        <begin position="29"/>
        <end position="88"/>
    </location>
</feature>
<sequence>MRYMRVPVPPYGHATNRDAVSAVRRQYPGLTPVPATYNSPATPTGTGRSRRSRTNNAAPGTGEPIGGVPEPGANGGVKETHMVVSVGP</sequence>